<name>A0A6P1E172_LENHI</name>
<dbReference type="RefSeq" id="WP_035444266.1">
    <property type="nucleotide sequence ID" value="NZ_CP047121.1"/>
</dbReference>
<feature type="coiled-coil region" evidence="1">
    <location>
        <begin position="128"/>
        <end position="169"/>
    </location>
</feature>
<keyword evidence="1" id="KW-0175">Coiled coil</keyword>
<reference evidence="2 3" key="1">
    <citation type="submission" date="2019-12" db="EMBL/GenBank/DDBJ databases">
        <title>Lactobacillus hilgardii FLUB.</title>
        <authorList>
            <person name="Gustaw K."/>
        </authorList>
    </citation>
    <scope>NUCLEOTIDE SEQUENCE [LARGE SCALE GENOMIC DNA]</scope>
    <source>
        <strain evidence="2 3">FLUB</strain>
    </source>
</reference>
<accession>A0A6P1E172</accession>
<proteinExistence type="predicted"/>
<evidence type="ECO:0000313" key="3">
    <source>
        <dbReference type="Proteomes" id="UP000465035"/>
    </source>
</evidence>
<organism evidence="2 3">
    <name type="scientific">Lentilactobacillus hilgardii</name>
    <name type="common">Lactobacillus hilgardii</name>
    <dbReference type="NCBI Taxonomy" id="1588"/>
    <lineage>
        <taxon>Bacteria</taxon>
        <taxon>Bacillati</taxon>
        <taxon>Bacillota</taxon>
        <taxon>Bacilli</taxon>
        <taxon>Lactobacillales</taxon>
        <taxon>Lactobacillaceae</taxon>
        <taxon>Lentilactobacillus</taxon>
    </lineage>
</organism>
<evidence type="ECO:0000313" key="2">
    <source>
        <dbReference type="EMBL" id="QHB51046.1"/>
    </source>
</evidence>
<dbReference type="SMR" id="A0A6P1E172"/>
<gene>
    <name evidence="2" type="ORF">GQR93_01815</name>
</gene>
<dbReference type="AlphaFoldDB" id="A0A6P1E172"/>
<dbReference type="GeneID" id="69057091"/>
<protein>
    <submittedName>
        <fullName evidence="2">Uncharacterized protein</fullName>
    </submittedName>
</protein>
<sequence length="207" mass="24656">MRISREETLAYLDSQSEESKIIRGFLKQLESMVQNWVAGGHYQLNDSDLLFDTDFKKLLTTMQGIHTEFIPYSEVTRIIYNNNADGLDAFFMKLNQKIMENVKLEDSPEIANEYVVLIKSVEHMKLANKQMDNLYKKQQDKLNQQQEKINVLEKNISKTKKRYKKLNKMKGFVWGFHCYFRDFCRSYFYIVWRITDRISCSCPNGQW</sequence>
<dbReference type="EMBL" id="CP047121">
    <property type="protein sequence ID" value="QHB51046.1"/>
    <property type="molecule type" value="Genomic_DNA"/>
</dbReference>
<dbReference type="Proteomes" id="UP000465035">
    <property type="component" value="Chromosome"/>
</dbReference>
<evidence type="ECO:0000256" key="1">
    <source>
        <dbReference type="SAM" id="Coils"/>
    </source>
</evidence>